<evidence type="ECO:0000313" key="6">
    <source>
        <dbReference type="Proteomes" id="UP001165383"/>
    </source>
</evidence>
<dbReference type="InterPro" id="IPR050109">
    <property type="entry name" value="HTH-type_TetR-like_transc_reg"/>
</dbReference>
<feature type="region of interest" description="Disordered" evidence="3">
    <location>
        <begin position="204"/>
        <end position="227"/>
    </location>
</feature>
<name>A0ABT0S980_9SPHN</name>
<dbReference type="PANTHER" id="PTHR30055">
    <property type="entry name" value="HTH-TYPE TRANSCRIPTIONAL REGULATOR RUTR"/>
    <property type="match status" value="1"/>
</dbReference>
<dbReference type="EMBL" id="JAMGBB010000001">
    <property type="protein sequence ID" value="MCL6740878.1"/>
    <property type="molecule type" value="Genomic_DNA"/>
</dbReference>
<dbReference type="RefSeq" id="WP_249915287.1">
    <property type="nucleotide sequence ID" value="NZ_JAMGBB010000001.1"/>
</dbReference>
<evidence type="ECO:0000313" key="5">
    <source>
        <dbReference type="EMBL" id="MCL6740878.1"/>
    </source>
</evidence>
<dbReference type="Gene3D" id="1.10.10.60">
    <property type="entry name" value="Homeodomain-like"/>
    <property type="match status" value="1"/>
</dbReference>
<keyword evidence="6" id="KW-1185">Reference proteome</keyword>
<feature type="compositionally biased region" description="Basic residues" evidence="3">
    <location>
        <begin position="216"/>
        <end position="227"/>
    </location>
</feature>
<dbReference type="Pfam" id="PF14246">
    <property type="entry name" value="TetR_C_7"/>
    <property type="match status" value="1"/>
</dbReference>
<evidence type="ECO:0000256" key="3">
    <source>
        <dbReference type="SAM" id="MobiDB-lite"/>
    </source>
</evidence>
<feature type="domain" description="HTH tetR-type" evidence="4">
    <location>
        <begin position="7"/>
        <end position="67"/>
    </location>
</feature>
<gene>
    <name evidence="5" type="ORF">LZ518_07010</name>
</gene>
<evidence type="ECO:0000256" key="1">
    <source>
        <dbReference type="ARBA" id="ARBA00023125"/>
    </source>
</evidence>
<reference evidence="5" key="1">
    <citation type="submission" date="2022-05" db="EMBL/GenBank/DDBJ databases">
        <authorList>
            <person name="Jo J.-H."/>
            <person name="Im W.-T."/>
        </authorList>
    </citation>
    <scope>NUCLEOTIDE SEQUENCE</scope>
    <source>
        <strain evidence="5">RB56-2</strain>
    </source>
</reference>
<sequence length="227" mass="25619">MVRVRTELKRRQIVEVASQLFQELGYERTSMSLISERLGGSKATLYGYFKSKEELLQSVLVYDVTTEADRLMNQFLSGKDLREGLITLGQAYMHRRLSPGPIANVRIVSTQPEGSTIGKEFYENVLGPAWERLANRFQILMEAGILIPADSWIAAMQWKGMCEWDMFERRLLGAIKEPPADEIRRASIAAADAFLKLYGADVEQAKKARPATAPKARTKPKPRKRAA</sequence>
<dbReference type="Proteomes" id="UP001165383">
    <property type="component" value="Unassembled WGS sequence"/>
</dbReference>
<evidence type="ECO:0000259" key="4">
    <source>
        <dbReference type="PROSITE" id="PS50977"/>
    </source>
</evidence>
<dbReference type="SUPFAM" id="SSF46689">
    <property type="entry name" value="Homeodomain-like"/>
    <property type="match status" value="1"/>
</dbReference>
<dbReference type="InterPro" id="IPR039536">
    <property type="entry name" value="TetR_C_Proteobacteria"/>
</dbReference>
<dbReference type="PANTHER" id="PTHR30055:SF119">
    <property type="entry name" value="NALC"/>
    <property type="match status" value="1"/>
</dbReference>
<dbReference type="InterPro" id="IPR001647">
    <property type="entry name" value="HTH_TetR"/>
</dbReference>
<feature type="DNA-binding region" description="H-T-H motif" evidence="2">
    <location>
        <begin position="30"/>
        <end position="49"/>
    </location>
</feature>
<dbReference type="InterPro" id="IPR009057">
    <property type="entry name" value="Homeodomain-like_sf"/>
</dbReference>
<organism evidence="5 6">
    <name type="scientific">Sphingomonas brevis</name>
    <dbReference type="NCBI Taxonomy" id="2908206"/>
    <lineage>
        <taxon>Bacteria</taxon>
        <taxon>Pseudomonadati</taxon>
        <taxon>Pseudomonadota</taxon>
        <taxon>Alphaproteobacteria</taxon>
        <taxon>Sphingomonadales</taxon>
        <taxon>Sphingomonadaceae</taxon>
        <taxon>Sphingomonas</taxon>
    </lineage>
</organism>
<proteinExistence type="predicted"/>
<evidence type="ECO:0000256" key="2">
    <source>
        <dbReference type="PROSITE-ProRule" id="PRU00335"/>
    </source>
</evidence>
<comment type="caution">
    <text evidence="5">The sequence shown here is derived from an EMBL/GenBank/DDBJ whole genome shotgun (WGS) entry which is preliminary data.</text>
</comment>
<dbReference type="PROSITE" id="PS50977">
    <property type="entry name" value="HTH_TETR_2"/>
    <property type="match status" value="1"/>
</dbReference>
<accession>A0ABT0S980</accession>
<keyword evidence="1 2" id="KW-0238">DNA-binding</keyword>
<dbReference type="Gene3D" id="1.10.357.10">
    <property type="entry name" value="Tetracycline Repressor, domain 2"/>
    <property type="match status" value="1"/>
</dbReference>
<dbReference type="Pfam" id="PF00440">
    <property type="entry name" value="TetR_N"/>
    <property type="match status" value="1"/>
</dbReference>
<protein>
    <submittedName>
        <fullName evidence="5">TetR/AcrR family transcriptional regulator</fullName>
    </submittedName>
</protein>
<dbReference type="PRINTS" id="PR00455">
    <property type="entry name" value="HTHTETR"/>
</dbReference>